<accession>A0A142JJ93</accession>
<evidence type="ECO:0000313" key="4">
    <source>
        <dbReference type="Proteomes" id="UP000075238"/>
    </source>
</evidence>
<dbReference type="Gene3D" id="2.60.120.10">
    <property type="entry name" value="Jelly Rolls"/>
    <property type="match status" value="1"/>
</dbReference>
<dbReference type="SUPFAM" id="SSF51182">
    <property type="entry name" value="RmlC-like cupins"/>
    <property type="match status" value="1"/>
</dbReference>
<dbReference type="EMBL" id="CP014844">
    <property type="protein sequence ID" value="AMR78155.1"/>
    <property type="molecule type" value="Genomic_DNA"/>
</dbReference>
<feature type="chain" id="PRO_5007497982" evidence="1">
    <location>
        <begin position="26"/>
        <end position="133"/>
    </location>
</feature>
<reference evidence="3 4" key="1">
    <citation type="submission" date="2016-03" db="EMBL/GenBank/DDBJ databases">
        <title>Complete genome sequence of a novel chlorpyrifos degrading bacterium, Cupriavidus nantongensis sp. X1.</title>
        <authorList>
            <person name="Fang L."/>
        </authorList>
    </citation>
    <scope>NUCLEOTIDE SEQUENCE [LARGE SCALE GENOMIC DNA]</scope>
    <source>
        <strain evidence="3 4">X1</strain>
    </source>
</reference>
<dbReference type="InterPro" id="IPR013096">
    <property type="entry name" value="Cupin_2"/>
</dbReference>
<evidence type="ECO:0000313" key="3">
    <source>
        <dbReference type="EMBL" id="AMR78155.1"/>
    </source>
</evidence>
<protein>
    <submittedName>
        <fullName evidence="3">Cupin</fullName>
    </submittedName>
</protein>
<evidence type="ECO:0000256" key="1">
    <source>
        <dbReference type="SAM" id="SignalP"/>
    </source>
</evidence>
<feature type="domain" description="Cupin type-2" evidence="2">
    <location>
        <begin position="51"/>
        <end position="112"/>
    </location>
</feature>
<dbReference type="OrthoDB" id="9793521at2"/>
<dbReference type="KEGG" id="cnan:A2G96_10565"/>
<dbReference type="CDD" id="cd02235">
    <property type="entry name" value="cupin_BLL4011-like"/>
    <property type="match status" value="1"/>
</dbReference>
<feature type="signal peptide" evidence="1">
    <location>
        <begin position="1"/>
        <end position="25"/>
    </location>
</feature>
<dbReference type="Proteomes" id="UP000075238">
    <property type="component" value="Chromosome 1"/>
</dbReference>
<dbReference type="Pfam" id="PF07883">
    <property type="entry name" value="Cupin_2"/>
    <property type="match status" value="1"/>
</dbReference>
<keyword evidence="1" id="KW-0732">Signal</keyword>
<dbReference type="AlphaFoldDB" id="A0A142JJ93"/>
<keyword evidence="4" id="KW-1185">Reference proteome</keyword>
<sequence length="133" mass="13716">MNLAKFASAAMTVACLAATIHNAHAQAPGIHRADLVSHELSVAGKEGVQVRVDFEPGAFAPRHAHPGEEIAHVLQGSLEYQLGDQPPVTLKAGESLFIPAGTPHSARNVGGGLASELATYIVTKGSPLVVPAK</sequence>
<gene>
    <name evidence="3" type="ORF">A2G96_10565</name>
</gene>
<dbReference type="InterPro" id="IPR011051">
    <property type="entry name" value="RmlC_Cupin_sf"/>
</dbReference>
<proteinExistence type="predicted"/>
<name>A0A142JJ93_9BURK</name>
<dbReference type="InterPro" id="IPR014710">
    <property type="entry name" value="RmlC-like_jellyroll"/>
</dbReference>
<evidence type="ECO:0000259" key="2">
    <source>
        <dbReference type="Pfam" id="PF07883"/>
    </source>
</evidence>
<dbReference type="RefSeq" id="WP_062799063.1">
    <property type="nucleotide sequence ID" value="NZ_CP014844.1"/>
</dbReference>
<organism evidence="3 4">
    <name type="scientific">Cupriavidus nantongensis</name>
    <dbReference type="NCBI Taxonomy" id="1796606"/>
    <lineage>
        <taxon>Bacteria</taxon>
        <taxon>Pseudomonadati</taxon>
        <taxon>Pseudomonadota</taxon>
        <taxon>Betaproteobacteria</taxon>
        <taxon>Burkholderiales</taxon>
        <taxon>Burkholderiaceae</taxon>
        <taxon>Cupriavidus</taxon>
    </lineage>
</organism>
<dbReference type="PANTHER" id="PTHR38599:SF1">
    <property type="entry name" value="CUPIN DOMAIN PROTEIN (AFU_ORTHOLOGUE AFUA_3G13620)"/>
    <property type="match status" value="1"/>
</dbReference>
<dbReference type="STRING" id="1796606.A2G96_10565"/>
<dbReference type="PANTHER" id="PTHR38599">
    <property type="entry name" value="CUPIN DOMAIN PROTEIN (AFU_ORTHOLOGUE AFUA_3G13620)"/>
    <property type="match status" value="1"/>
</dbReference>